<keyword evidence="6 20" id="KW-0732">Signal</keyword>
<comment type="subcellular location">
    <subcellularLocation>
        <location evidence="1">Membrane</location>
        <topology evidence="1">Single-pass membrane protein</topology>
    </subcellularLocation>
</comment>
<dbReference type="InterPro" id="IPR008271">
    <property type="entry name" value="Ser/Thr_kinase_AS"/>
</dbReference>
<dbReference type="Gene3D" id="1.10.510.10">
    <property type="entry name" value="Transferase(Phosphotransferase) domain 1"/>
    <property type="match status" value="1"/>
</dbReference>
<dbReference type="Pfam" id="PF00069">
    <property type="entry name" value="Pkinase"/>
    <property type="match status" value="1"/>
</dbReference>
<evidence type="ECO:0000256" key="14">
    <source>
        <dbReference type="ARBA" id="ARBA00023180"/>
    </source>
</evidence>
<feature type="transmembrane region" description="Helical" evidence="19">
    <location>
        <begin position="447"/>
        <end position="470"/>
    </location>
</feature>
<comment type="catalytic activity">
    <reaction evidence="15 17">
        <text>L-threonyl-[protein] + ATP = O-phospho-L-threonyl-[protein] + ADP + H(+)</text>
        <dbReference type="Rhea" id="RHEA:46608"/>
        <dbReference type="Rhea" id="RHEA-COMP:11060"/>
        <dbReference type="Rhea" id="RHEA-COMP:11605"/>
        <dbReference type="ChEBI" id="CHEBI:15378"/>
        <dbReference type="ChEBI" id="CHEBI:30013"/>
        <dbReference type="ChEBI" id="CHEBI:30616"/>
        <dbReference type="ChEBI" id="CHEBI:61977"/>
        <dbReference type="ChEBI" id="CHEBI:456216"/>
        <dbReference type="EC" id="2.7.11.1"/>
    </reaction>
</comment>
<dbReference type="EMBL" id="JARPOI010000011">
    <property type="protein sequence ID" value="KAJ9168663.1"/>
    <property type="molecule type" value="Genomic_DNA"/>
</dbReference>
<dbReference type="PIRSF" id="PIRSF000641">
    <property type="entry name" value="SRK"/>
    <property type="match status" value="1"/>
</dbReference>
<evidence type="ECO:0000256" key="15">
    <source>
        <dbReference type="ARBA" id="ARBA00047899"/>
    </source>
</evidence>
<evidence type="ECO:0000256" key="5">
    <source>
        <dbReference type="ARBA" id="ARBA00022692"/>
    </source>
</evidence>
<evidence type="ECO:0000259" key="21">
    <source>
        <dbReference type="PROSITE" id="PS50011"/>
    </source>
</evidence>
<evidence type="ECO:0000256" key="12">
    <source>
        <dbReference type="ARBA" id="ARBA00023157"/>
    </source>
</evidence>
<keyword evidence="5 19" id="KW-0812">Transmembrane</keyword>
<keyword evidence="4 17" id="KW-0808">Transferase</keyword>
<evidence type="ECO:0000256" key="20">
    <source>
        <dbReference type="SAM" id="SignalP"/>
    </source>
</evidence>
<dbReference type="EC" id="2.7.11.1" evidence="17"/>
<dbReference type="Pfam" id="PF01453">
    <property type="entry name" value="B_lectin"/>
    <property type="match status" value="1"/>
</dbReference>
<dbReference type="SMART" id="SM00220">
    <property type="entry name" value="S_TKc"/>
    <property type="match status" value="1"/>
</dbReference>
<comment type="similarity">
    <text evidence="17">Belongs to the protein kinase superfamily. Ser/Thr protein kinase family.</text>
</comment>
<dbReference type="Gene3D" id="2.90.10.10">
    <property type="entry name" value="Bulb-type lectin domain"/>
    <property type="match status" value="1"/>
</dbReference>
<dbReference type="Gene3D" id="3.30.200.20">
    <property type="entry name" value="Phosphorylase Kinase, domain 1"/>
    <property type="match status" value="1"/>
</dbReference>
<dbReference type="InterPro" id="IPR051343">
    <property type="entry name" value="G-type_lectin_kinases/EP1-like"/>
</dbReference>
<dbReference type="SUPFAM" id="SSF56112">
    <property type="entry name" value="Protein kinase-like (PK-like)"/>
    <property type="match status" value="1"/>
</dbReference>
<feature type="binding site" evidence="18">
    <location>
        <position position="532"/>
    </location>
    <ligand>
        <name>ATP</name>
        <dbReference type="ChEBI" id="CHEBI:30616"/>
    </ligand>
</feature>
<dbReference type="InterPro" id="IPR000719">
    <property type="entry name" value="Prot_kinase_dom"/>
</dbReference>
<comment type="caution">
    <text evidence="23">The sequence shown here is derived from an EMBL/GenBank/DDBJ whole genome shotgun (WGS) entry which is preliminary data.</text>
</comment>
<evidence type="ECO:0000256" key="3">
    <source>
        <dbReference type="ARBA" id="ARBA00022536"/>
    </source>
</evidence>
<sequence>MGVWPLDGIMLLQLFIILSLPHFQNAQIVYFPAAKVPTSWTINPRTSAYDQIILSNGKPNAKNGFACGFYFQNDKRSFYLAIGSAAASIDTSGNQVWTFTDNIAWLANRNRPVGENAELQLLPDGNLVLKDTDGSLVWSTDTANKSVAGMKMMETGNLVLHDGYNNTIWQSFDHPMDKLLSGQKLLAGQKLVASISKTNVSEGDYSVSLTSKGLVAFYDEIMYFSLYFPDFFPEIQTVESIELTVNGTFGVYALTREGLKLLFPFPRFSNYTRMKYDSKGHLRLYDHNSKSADMLRDHVNECDYPTSCGNYGLCSNGRCSCPAGFAQDNVSKAQGYFRCNEVNPTACGNPLSHSLLSYENVHYFNYSAGIVKVTDMASCKQSCLKNCSCKVALFRYNNNFSYGECLWPSPVLSLINERTDRYYSSFPFIKISNDVGSGRGSIHTRTIAGIITGTILLVGLIVGLSWILYFRKNRDGEDEMEDYLDKLSGLPKRFTYQELRVATNDFQKKLGKGGFGSVFEGNTTVGEKIAVKRLDALGQGKKEFLAEVKTIGSIHHNNLVRLIGFCAEKLQRLLVYEFMCNGSLDKWIFHEPLKHSLDWQIRKTIILDIAKGLAYLHEDCRQKIVHLDIKPQNILLDADLHAKISDFGLSKLIDRNQSQVLTTIRGTVGYLAPEWFSSIITEKVDVYSFGIVVMEVVCGRKNLDSSQPEECMHLLPIFMQKAKQDQLIDMVDRSNEDMQLHKSEVVEMMKVAIWCLQSNYTRRPSMSKVVKVLEGNMDVEADLDYSIHNATTTTAIRKAAEQATTAPLSPFILSGPR</sequence>
<proteinExistence type="inferred from homology"/>
<dbReference type="InterPro" id="IPR000858">
    <property type="entry name" value="S_locus_glycoprot_dom"/>
</dbReference>
<dbReference type="InterPro" id="IPR036426">
    <property type="entry name" value="Bulb-type_lectin_dom_sf"/>
</dbReference>
<keyword evidence="13" id="KW-0675">Receptor</keyword>
<reference evidence="23" key="1">
    <citation type="journal article" date="2023" name="Plant Biotechnol. J.">
        <title>Chromosome-level wild Hevea brasiliensis genome provides new tools for genomic-assisted breeding and valuable loci to elevate rubber yield.</title>
        <authorList>
            <person name="Cheng H."/>
            <person name="Song X."/>
            <person name="Hu Y."/>
            <person name="Wu T."/>
            <person name="Yang Q."/>
            <person name="An Z."/>
            <person name="Feng S."/>
            <person name="Deng Z."/>
            <person name="Wu W."/>
            <person name="Zeng X."/>
            <person name="Tu M."/>
            <person name="Wang X."/>
            <person name="Huang H."/>
        </authorList>
    </citation>
    <scope>NUCLEOTIDE SEQUENCE</scope>
    <source>
        <strain evidence="23">MT/VB/25A 57/8</strain>
    </source>
</reference>
<accession>A0ABQ9LM80</accession>
<dbReference type="PANTHER" id="PTHR47976">
    <property type="entry name" value="G-TYPE LECTIN S-RECEPTOR-LIKE SERINE/THREONINE-PROTEIN KINASE SD2-5"/>
    <property type="match status" value="1"/>
</dbReference>
<evidence type="ECO:0000256" key="13">
    <source>
        <dbReference type="ARBA" id="ARBA00023170"/>
    </source>
</evidence>
<dbReference type="Pfam" id="PF00954">
    <property type="entry name" value="S_locus_glycop"/>
    <property type="match status" value="1"/>
</dbReference>
<comment type="catalytic activity">
    <reaction evidence="16 17">
        <text>L-seryl-[protein] + ATP = O-phospho-L-seryl-[protein] + ADP + H(+)</text>
        <dbReference type="Rhea" id="RHEA:17989"/>
        <dbReference type="Rhea" id="RHEA-COMP:9863"/>
        <dbReference type="Rhea" id="RHEA-COMP:11604"/>
        <dbReference type="ChEBI" id="CHEBI:15378"/>
        <dbReference type="ChEBI" id="CHEBI:29999"/>
        <dbReference type="ChEBI" id="CHEBI:30616"/>
        <dbReference type="ChEBI" id="CHEBI:83421"/>
        <dbReference type="ChEBI" id="CHEBI:456216"/>
        <dbReference type="EC" id="2.7.11.1"/>
    </reaction>
</comment>
<evidence type="ECO:0000259" key="22">
    <source>
        <dbReference type="PROSITE" id="PS50927"/>
    </source>
</evidence>
<keyword evidence="7 17" id="KW-0547">Nucleotide-binding</keyword>
<evidence type="ECO:0000256" key="7">
    <source>
        <dbReference type="ARBA" id="ARBA00022741"/>
    </source>
</evidence>
<feature type="domain" description="Bulb-type lectin" evidence="22">
    <location>
        <begin position="45"/>
        <end position="173"/>
    </location>
</feature>
<evidence type="ECO:0000256" key="19">
    <source>
        <dbReference type="SAM" id="Phobius"/>
    </source>
</evidence>
<name>A0ABQ9LM80_HEVBR</name>
<evidence type="ECO:0000256" key="17">
    <source>
        <dbReference type="PIRNR" id="PIRNR000641"/>
    </source>
</evidence>
<evidence type="ECO:0000256" key="2">
    <source>
        <dbReference type="ARBA" id="ARBA00022527"/>
    </source>
</evidence>
<dbReference type="SUPFAM" id="SSF51110">
    <property type="entry name" value="alpha-D-mannose-specific plant lectins"/>
    <property type="match status" value="1"/>
</dbReference>
<dbReference type="CDD" id="cd00028">
    <property type="entry name" value="B_lectin"/>
    <property type="match status" value="1"/>
</dbReference>
<keyword evidence="8 17" id="KW-0418">Kinase</keyword>
<evidence type="ECO:0000256" key="16">
    <source>
        <dbReference type="ARBA" id="ARBA00048679"/>
    </source>
</evidence>
<dbReference type="InterPro" id="IPR024171">
    <property type="entry name" value="SRK-like_kinase"/>
</dbReference>
<evidence type="ECO:0000256" key="11">
    <source>
        <dbReference type="ARBA" id="ARBA00023136"/>
    </source>
</evidence>
<evidence type="ECO:0000256" key="10">
    <source>
        <dbReference type="ARBA" id="ARBA00022989"/>
    </source>
</evidence>
<feature type="domain" description="Protein kinase" evidence="21">
    <location>
        <begin position="504"/>
        <end position="777"/>
    </location>
</feature>
<evidence type="ECO:0000256" key="9">
    <source>
        <dbReference type="ARBA" id="ARBA00022840"/>
    </source>
</evidence>
<dbReference type="PROSITE" id="PS50011">
    <property type="entry name" value="PROTEIN_KINASE_DOM"/>
    <property type="match status" value="1"/>
</dbReference>
<evidence type="ECO:0000256" key="1">
    <source>
        <dbReference type="ARBA" id="ARBA00004167"/>
    </source>
</evidence>
<feature type="chain" id="PRO_5046419107" description="Receptor-like serine/threonine-protein kinase" evidence="20">
    <location>
        <begin position="27"/>
        <end position="817"/>
    </location>
</feature>
<keyword evidence="11 19" id="KW-0472">Membrane</keyword>
<evidence type="ECO:0000256" key="8">
    <source>
        <dbReference type="ARBA" id="ARBA00022777"/>
    </source>
</evidence>
<evidence type="ECO:0000313" key="24">
    <source>
        <dbReference type="Proteomes" id="UP001174677"/>
    </source>
</evidence>
<dbReference type="CDD" id="cd00054">
    <property type="entry name" value="EGF_CA"/>
    <property type="match status" value="1"/>
</dbReference>
<keyword evidence="24" id="KW-1185">Reference proteome</keyword>
<keyword evidence="14" id="KW-0325">Glycoprotein</keyword>
<dbReference type="InterPro" id="IPR011009">
    <property type="entry name" value="Kinase-like_dom_sf"/>
</dbReference>
<dbReference type="PANTHER" id="PTHR47976:SF110">
    <property type="entry name" value="RECEPTOR-LIKE SERINE_THREONINE-PROTEIN KINASE"/>
    <property type="match status" value="1"/>
</dbReference>
<protein>
    <recommendedName>
        <fullName evidence="17">Receptor-like serine/threonine-protein kinase</fullName>
        <ecNumber evidence="17">2.7.11.1</ecNumber>
    </recommendedName>
</protein>
<evidence type="ECO:0000256" key="6">
    <source>
        <dbReference type="ARBA" id="ARBA00022729"/>
    </source>
</evidence>
<evidence type="ECO:0000256" key="4">
    <source>
        <dbReference type="ARBA" id="ARBA00022679"/>
    </source>
</evidence>
<dbReference type="PROSITE" id="PS00107">
    <property type="entry name" value="PROTEIN_KINASE_ATP"/>
    <property type="match status" value="1"/>
</dbReference>
<keyword evidence="12" id="KW-1015">Disulfide bond</keyword>
<keyword evidence="3" id="KW-0245">EGF-like domain</keyword>
<dbReference type="Proteomes" id="UP001174677">
    <property type="component" value="Chromosome 11"/>
</dbReference>
<evidence type="ECO:0000256" key="18">
    <source>
        <dbReference type="PROSITE-ProRule" id="PRU10141"/>
    </source>
</evidence>
<gene>
    <name evidence="23" type="ORF">P3X46_020160</name>
</gene>
<organism evidence="23 24">
    <name type="scientific">Hevea brasiliensis</name>
    <name type="common">Para rubber tree</name>
    <name type="synonym">Siphonia brasiliensis</name>
    <dbReference type="NCBI Taxonomy" id="3981"/>
    <lineage>
        <taxon>Eukaryota</taxon>
        <taxon>Viridiplantae</taxon>
        <taxon>Streptophyta</taxon>
        <taxon>Embryophyta</taxon>
        <taxon>Tracheophyta</taxon>
        <taxon>Spermatophyta</taxon>
        <taxon>Magnoliopsida</taxon>
        <taxon>eudicotyledons</taxon>
        <taxon>Gunneridae</taxon>
        <taxon>Pentapetalae</taxon>
        <taxon>rosids</taxon>
        <taxon>fabids</taxon>
        <taxon>Malpighiales</taxon>
        <taxon>Euphorbiaceae</taxon>
        <taxon>Crotonoideae</taxon>
        <taxon>Micrandreae</taxon>
        <taxon>Hevea</taxon>
    </lineage>
</organism>
<dbReference type="InterPro" id="IPR001480">
    <property type="entry name" value="Bulb-type_lectin_dom"/>
</dbReference>
<keyword evidence="10 19" id="KW-1133">Transmembrane helix</keyword>
<dbReference type="PROSITE" id="PS00108">
    <property type="entry name" value="PROTEIN_KINASE_ST"/>
    <property type="match status" value="1"/>
</dbReference>
<dbReference type="SMART" id="SM00108">
    <property type="entry name" value="B_lectin"/>
    <property type="match status" value="1"/>
</dbReference>
<dbReference type="InterPro" id="IPR017441">
    <property type="entry name" value="Protein_kinase_ATP_BS"/>
</dbReference>
<keyword evidence="9 17" id="KW-0067">ATP-binding</keyword>
<evidence type="ECO:0000313" key="23">
    <source>
        <dbReference type="EMBL" id="KAJ9168663.1"/>
    </source>
</evidence>
<dbReference type="PROSITE" id="PS50927">
    <property type="entry name" value="BULB_LECTIN"/>
    <property type="match status" value="1"/>
</dbReference>
<feature type="signal peptide" evidence="20">
    <location>
        <begin position="1"/>
        <end position="26"/>
    </location>
</feature>
<keyword evidence="2 17" id="KW-0723">Serine/threonine-protein kinase</keyword>